<evidence type="ECO:0000256" key="1">
    <source>
        <dbReference type="ARBA" id="ARBA00022491"/>
    </source>
</evidence>
<feature type="DNA-binding region" description="H-T-H motif" evidence="5">
    <location>
        <begin position="32"/>
        <end position="51"/>
    </location>
</feature>
<reference evidence="7 8" key="1">
    <citation type="submission" date="2018-03" db="EMBL/GenBank/DDBJ databases">
        <title>Genomic Encyclopedia of Type Strains, Phase III (KMG-III): the genomes of soil and plant-associated and newly described type strains.</title>
        <authorList>
            <person name="Whitman W."/>
        </authorList>
    </citation>
    <scope>NUCLEOTIDE SEQUENCE [LARGE SCALE GENOMIC DNA]</scope>
    <source>
        <strain evidence="7 8">CGMCC 1.07653</strain>
    </source>
</reference>
<dbReference type="EMBL" id="PYAV01000006">
    <property type="protein sequence ID" value="PSL45872.1"/>
    <property type="molecule type" value="Genomic_DNA"/>
</dbReference>
<evidence type="ECO:0000256" key="5">
    <source>
        <dbReference type="PROSITE-ProRule" id="PRU00335"/>
    </source>
</evidence>
<dbReference type="Gene3D" id="1.10.357.10">
    <property type="entry name" value="Tetracycline Repressor, domain 2"/>
    <property type="match status" value="1"/>
</dbReference>
<dbReference type="InterPro" id="IPR009057">
    <property type="entry name" value="Homeodomain-like_sf"/>
</dbReference>
<feature type="domain" description="HTH tetR-type" evidence="6">
    <location>
        <begin position="9"/>
        <end position="69"/>
    </location>
</feature>
<dbReference type="PANTHER" id="PTHR47506">
    <property type="entry name" value="TRANSCRIPTIONAL REGULATORY PROTEIN"/>
    <property type="match status" value="1"/>
</dbReference>
<dbReference type="OrthoDB" id="9780939at2"/>
<accession>A0A2P8HI18</accession>
<evidence type="ECO:0000256" key="4">
    <source>
        <dbReference type="ARBA" id="ARBA00023163"/>
    </source>
</evidence>
<dbReference type="SUPFAM" id="SSF46689">
    <property type="entry name" value="Homeodomain-like"/>
    <property type="match status" value="1"/>
</dbReference>
<evidence type="ECO:0000313" key="7">
    <source>
        <dbReference type="EMBL" id="PSL45872.1"/>
    </source>
</evidence>
<gene>
    <name evidence="7" type="ORF">B0H94_106127</name>
</gene>
<dbReference type="SUPFAM" id="SSF48498">
    <property type="entry name" value="Tetracyclin repressor-like, C-terminal domain"/>
    <property type="match status" value="1"/>
</dbReference>
<dbReference type="PROSITE" id="PS01081">
    <property type="entry name" value="HTH_TETR_1"/>
    <property type="match status" value="1"/>
</dbReference>
<proteinExistence type="predicted"/>
<keyword evidence="1" id="KW-0678">Repressor</keyword>
<dbReference type="PROSITE" id="PS50977">
    <property type="entry name" value="HTH_TETR_2"/>
    <property type="match status" value="1"/>
</dbReference>
<evidence type="ECO:0000259" key="6">
    <source>
        <dbReference type="PROSITE" id="PS50977"/>
    </source>
</evidence>
<dbReference type="PRINTS" id="PR00455">
    <property type="entry name" value="HTHTETR"/>
</dbReference>
<evidence type="ECO:0000313" key="8">
    <source>
        <dbReference type="Proteomes" id="UP000242310"/>
    </source>
</evidence>
<sequence length="192" mass="21419">MSPKMGMEEIRREQSIAAARHCILTYGMPHFSIKDVAAAAGVSTGIIYHYFAGKNDLMAQVLKASFSETERAVEEAVTAADTPDAKVKAYIDTVAAVPKENPDFYRLLLNFLSEAPYREEIQSIVDKFFSNLTTFLTELLEDAQSPATPDELARLMISQAMGLGLYEAVLPHHNVPHDSFVRIFQTYIDSRK</sequence>
<dbReference type="GO" id="GO:0003677">
    <property type="term" value="F:DNA binding"/>
    <property type="evidence" value="ECO:0007669"/>
    <property type="project" value="UniProtKB-UniRule"/>
</dbReference>
<keyword evidence="2" id="KW-0805">Transcription regulation</keyword>
<keyword evidence="3 5" id="KW-0238">DNA-binding</keyword>
<dbReference type="Proteomes" id="UP000242310">
    <property type="component" value="Unassembled WGS sequence"/>
</dbReference>
<name>A0A2P8HI18_9BACI</name>
<dbReference type="InterPro" id="IPR023772">
    <property type="entry name" value="DNA-bd_HTH_TetR-type_CS"/>
</dbReference>
<dbReference type="InterPro" id="IPR036271">
    <property type="entry name" value="Tet_transcr_reg_TetR-rel_C_sf"/>
</dbReference>
<dbReference type="Pfam" id="PF13977">
    <property type="entry name" value="TetR_C_6"/>
    <property type="match status" value="1"/>
</dbReference>
<dbReference type="InterPro" id="IPR039538">
    <property type="entry name" value="BetI_C"/>
</dbReference>
<dbReference type="RefSeq" id="WP_106588544.1">
    <property type="nucleotide sequence ID" value="NZ_PYAV01000006.1"/>
</dbReference>
<dbReference type="PANTHER" id="PTHR47506:SF1">
    <property type="entry name" value="HTH-TYPE TRANSCRIPTIONAL REGULATOR YJDC"/>
    <property type="match status" value="1"/>
</dbReference>
<dbReference type="AlphaFoldDB" id="A0A2P8HI18"/>
<dbReference type="InterPro" id="IPR001647">
    <property type="entry name" value="HTH_TetR"/>
</dbReference>
<evidence type="ECO:0000256" key="3">
    <source>
        <dbReference type="ARBA" id="ARBA00023125"/>
    </source>
</evidence>
<dbReference type="Pfam" id="PF00440">
    <property type="entry name" value="TetR_N"/>
    <property type="match status" value="1"/>
</dbReference>
<protein>
    <submittedName>
        <fullName evidence="7">TetR family transcriptional regulator</fullName>
    </submittedName>
</protein>
<organism evidence="7 8">
    <name type="scientific">Salsuginibacillus halophilus</name>
    <dbReference type="NCBI Taxonomy" id="517424"/>
    <lineage>
        <taxon>Bacteria</taxon>
        <taxon>Bacillati</taxon>
        <taxon>Bacillota</taxon>
        <taxon>Bacilli</taxon>
        <taxon>Bacillales</taxon>
        <taxon>Bacillaceae</taxon>
        <taxon>Salsuginibacillus</taxon>
    </lineage>
</organism>
<keyword evidence="8" id="KW-1185">Reference proteome</keyword>
<comment type="caution">
    <text evidence="7">The sequence shown here is derived from an EMBL/GenBank/DDBJ whole genome shotgun (WGS) entry which is preliminary data.</text>
</comment>
<evidence type="ECO:0000256" key="2">
    <source>
        <dbReference type="ARBA" id="ARBA00023015"/>
    </source>
</evidence>
<keyword evidence="4" id="KW-0804">Transcription</keyword>